<feature type="transmembrane region" description="Helical" evidence="5">
    <location>
        <begin position="391"/>
        <end position="410"/>
    </location>
</feature>
<evidence type="ECO:0000256" key="4">
    <source>
        <dbReference type="ARBA" id="ARBA00023136"/>
    </source>
</evidence>
<sequence>MIRPVIDFLFRPQFESYGRINLAFYSIVLCLAAFIGSTVSVVVIAGAVFSSFHLGTGRLKWSPPEPIRLVFFAFAGLFVADLVSAAVHPSGIAAKEVIENLPFLGFAGLYAITVADRAQLLDAVEKTAAIASLLAVPVLLAVTPADHRPEMASGNSSVLALLATVLYLVTIGAADRRWNRWSFVFLAAALCAAFVTVLSGSRAMWLALVLVPVLRLVMYRPLRRIVTGLPALVALMACGAALLALSSQVFDQRMQEAVSEFQAIEEGDLSGSIGQRLRIYSAGYELVLERPLLGYGPGNERKEIADRTLELFGEGISFSHAHNVALSVMLRSGLLGLLALLAVVIVPIVAAARAPKDDTGKAGFFLVCGFITVYLCSGLVGLMLGHDIHDAVFIASVCFSLYLVFGRGDAPQQAGR</sequence>
<feature type="domain" description="O-antigen ligase-related" evidence="6">
    <location>
        <begin position="187"/>
        <end position="341"/>
    </location>
</feature>
<gene>
    <name evidence="7" type="ORF">AWJ14_11960</name>
</gene>
<evidence type="ECO:0000259" key="6">
    <source>
        <dbReference type="Pfam" id="PF04932"/>
    </source>
</evidence>
<dbReference type="Pfam" id="PF04932">
    <property type="entry name" value="Wzy_C"/>
    <property type="match status" value="1"/>
</dbReference>
<evidence type="ECO:0000313" key="8">
    <source>
        <dbReference type="Proteomes" id="UP000094795"/>
    </source>
</evidence>
<dbReference type="EMBL" id="LQZT01000048">
    <property type="protein sequence ID" value="OCW55940.1"/>
    <property type="molecule type" value="Genomic_DNA"/>
</dbReference>
<accession>A0A1C1YRE2</accession>
<feature type="transmembrane region" description="Helical" evidence="5">
    <location>
        <begin position="181"/>
        <end position="198"/>
    </location>
</feature>
<dbReference type="RefSeq" id="WP_066183012.1">
    <property type="nucleotide sequence ID" value="NZ_LQZT01000048.1"/>
</dbReference>
<feature type="transmembrane region" description="Helical" evidence="5">
    <location>
        <begin position="333"/>
        <end position="352"/>
    </location>
</feature>
<evidence type="ECO:0000256" key="2">
    <source>
        <dbReference type="ARBA" id="ARBA00022692"/>
    </source>
</evidence>
<evidence type="ECO:0000256" key="3">
    <source>
        <dbReference type="ARBA" id="ARBA00022989"/>
    </source>
</evidence>
<evidence type="ECO:0000256" key="5">
    <source>
        <dbReference type="SAM" id="Phobius"/>
    </source>
</evidence>
<feature type="transmembrane region" description="Helical" evidence="5">
    <location>
        <begin position="97"/>
        <end position="115"/>
    </location>
</feature>
<dbReference type="InterPro" id="IPR051533">
    <property type="entry name" value="WaaL-like"/>
</dbReference>
<evidence type="ECO:0000256" key="1">
    <source>
        <dbReference type="ARBA" id="ARBA00004141"/>
    </source>
</evidence>
<organism evidence="7 8">
    <name type="scientific">Hoeflea olei</name>
    <dbReference type="NCBI Taxonomy" id="1480615"/>
    <lineage>
        <taxon>Bacteria</taxon>
        <taxon>Pseudomonadati</taxon>
        <taxon>Pseudomonadota</taxon>
        <taxon>Alphaproteobacteria</taxon>
        <taxon>Hyphomicrobiales</taxon>
        <taxon>Rhizobiaceae</taxon>
        <taxon>Hoeflea</taxon>
    </lineage>
</organism>
<dbReference type="OrthoDB" id="7915840at2"/>
<dbReference type="Proteomes" id="UP000094795">
    <property type="component" value="Unassembled WGS sequence"/>
</dbReference>
<feature type="transmembrane region" description="Helical" evidence="5">
    <location>
        <begin position="364"/>
        <end position="385"/>
    </location>
</feature>
<keyword evidence="8" id="KW-1185">Reference proteome</keyword>
<feature type="transmembrane region" description="Helical" evidence="5">
    <location>
        <begin position="69"/>
        <end position="91"/>
    </location>
</feature>
<dbReference type="InterPro" id="IPR007016">
    <property type="entry name" value="O-antigen_ligase-rel_domated"/>
</dbReference>
<proteinExistence type="predicted"/>
<feature type="transmembrane region" description="Helical" evidence="5">
    <location>
        <begin position="229"/>
        <end position="250"/>
    </location>
</feature>
<evidence type="ECO:0000313" key="7">
    <source>
        <dbReference type="EMBL" id="OCW55940.1"/>
    </source>
</evidence>
<keyword evidence="4 5" id="KW-0472">Membrane</keyword>
<dbReference type="GO" id="GO:0016020">
    <property type="term" value="C:membrane"/>
    <property type="evidence" value="ECO:0007669"/>
    <property type="project" value="UniProtKB-SubCell"/>
</dbReference>
<comment type="subcellular location">
    <subcellularLocation>
        <location evidence="1">Membrane</location>
        <topology evidence="1">Multi-pass membrane protein</topology>
    </subcellularLocation>
</comment>
<dbReference type="PANTHER" id="PTHR37422:SF13">
    <property type="entry name" value="LIPOPOLYSACCHARIDE BIOSYNTHESIS PROTEIN PA4999-RELATED"/>
    <property type="match status" value="1"/>
</dbReference>
<dbReference type="STRING" id="1480615.AWJ14_11960"/>
<keyword evidence="2 5" id="KW-0812">Transmembrane</keyword>
<protein>
    <recommendedName>
        <fullName evidence="6">O-antigen ligase-related domain-containing protein</fullName>
    </recommendedName>
</protein>
<feature type="transmembrane region" description="Helical" evidence="5">
    <location>
        <begin position="157"/>
        <end position="174"/>
    </location>
</feature>
<comment type="caution">
    <text evidence="7">The sequence shown here is derived from an EMBL/GenBank/DDBJ whole genome shotgun (WGS) entry which is preliminary data.</text>
</comment>
<dbReference type="AlphaFoldDB" id="A0A1C1YRE2"/>
<name>A0A1C1YRE2_9HYPH</name>
<dbReference type="PANTHER" id="PTHR37422">
    <property type="entry name" value="TEICHURONIC ACID BIOSYNTHESIS PROTEIN TUAE"/>
    <property type="match status" value="1"/>
</dbReference>
<feature type="transmembrane region" description="Helical" evidence="5">
    <location>
        <begin position="204"/>
        <end position="222"/>
    </location>
</feature>
<reference evidence="7 8" key="1">
    <citation type="submission" date="2015-12" db="EMBL/GenBank/DDBJ databases">
        <authorList>
            <person name="Shamseldin A."/>
            <person name="Moawad H."/>
            <person name="Abd El-Rahim W.M."/>
            <person name="Sadowsky M.J."/>
        </authorList>
    </citation>
    <scope>NUCLEOTIDE SEQUENCE [LARGE SCALE GENOMIC DNA]</scope>
    <source>
        <strain evidence="7 8">JC234</strain>
    </source>
</reference>
<keyword evidence="3 5" id="KW-1133">Transmembrane helix</keyword>
<feature type="transmembrane region" description="Helical" evidence="5">
    <location>
        <begin position="22"/>
        <end position="49"/>
    </location>
</feature>